<proteinExistence type="inferred from homology"/>
<gene>
    <name evidence="4" type="ORF">HNR50_003375</name>
</gene>
<dbReference type="InterPro" id="IPR006059">
    <property type="entry name" value="SBP"/>
</dbReference>
<comment type="subcellular location">
    <subcellularLocation>
        <location evidence="1">Periplasm</location>
    </subcellularLocation>
</comment>
<evidence type="ECO:0000256" key="1">
    <source>
        <dbReference type="ARBA" id="ARBA00004418"/>
    </source>
</evidence>
<comment type="similarity">
    <text evidence="2">Belongs to the bacterial solute-binding protein 1 family.</text>
</comment>
<name>A0A841RCI3_9SPIO</name>
<dbReference type="Proteomes" id="UP000587760">
    <property type="component" value="Unassembled WGS sequence"/>
</dbReference>
<protein>
    <submittedName>
        <fullName evidence="4">Raffinose/stachyose/melibiose transport system substrate-binding protein</fullName>
    </submittedName>
</protein>
<feature type="signal peptide" evidence="3">
    <location>
        <begin position="1"/>
        <end position="20"/>
    </location>
</feature>
<dbReference type="Pfam" id="PF01547">
    <property type="entry name" value="SBP_bac_1"/>
    <property type="match status" value="1"/>
</dbReference>
<feature type="chain" id="PRO_5032528672" evidence="3">
    <location>
        <begin position="21"/>
        <end position="428"/>
    </location>
</feature>
<evidence type="ECO:0000256" key="3">
    <source>
        <dbReference type="SAM" id="SignalP"/>
    </source>
</evidence>
<evidence type="ECO:0000313" key="5">
    <source>
        <dbReference type="Proteomes" id="UP000587760"/>
    </source>
</evidence>
<dbReference type="EMBL" id="JACHGJ010000007">
    <property type="protein sequence ID" value="MBB6481695.1"/>
    <property type="molecule type" value="Genomic_DNA"/>
</dbReference>
<dbReference type="RefSeq" id="WP_184747931.1">
    <property type="nucleotide sequence ID" value="NZ_JACHGJ010000007.1"/>
</dbReference>
<reference evidence="4 5" key="1">
    <citation type="submission" date="2020-08" db="EMBL/GenBank/DDBJ databases">
        <title>Genomic Encyclopedia of Type Strains, Phase IV (KMG-IV): sequencing the most valuable type-strain genomes for metagenomic binning, comparative biology and taxonomic classification.</title>
        <authorList>
            <person name="Goeker M."/>
        </authorList>
    </citation>
    <scope>NUCLEOTIDE SEQUENCE [LARGE SCALE GENOMIC DNA]</scope>
    <source>
        <strain evidence="4 5">DSM 2461</strain>
    </source>
</reference>
<dbReference type="InterPro" id="IPR050490">
    <property type="entry name" value="Bact_solute-bd_prot1"/>
</dbReference>
<dbReference type="SUPFAM" id="SSF53850">
    <property type="entry name" value="Periplasmic binding protein-like II"/>
    <property type="match status" value="1"/>
</dbReference>
<dbReference type="GO" id="GO:0042597">
    <property type="term" value="C:periplasmic space"/>
    <property type="evidence" value="ECO:0007669"/>
    <property type="project" value="UniProtKB-SubCell"/>
</dbReference>
<organism evidence="4 5">
    <name type="scientific">Spirochaeta isovalerica</name>
    <dbReference type="NCBI Taxonomy" id="150"/>
    <lineage>
        <taxon>Bacteria</taxon>
        <taxon>Pseudomonadati</taxon>
        <taxon>Spirochaetota</taxon>
        <taxon>Spirochaetia</taxon>
        <taxon>Spirochaetales</taxon>
        <taxon>Spirochaetaceae</taxon>
        <taxon>Spirochaeta</taxon>
    </lineage>
</organism>
<accession>A0A841RCI3</accession>
<dbReference type="PANTHER" id="PTHR43649">
    <property type="entry name" value="ARABINOSE-BINDING PROTEIN-RELATED"/>
    <property type="match status" value="1"/>
</dbReference>
<comment type="caution">
    <text evidence="4">The sequence shown here is derived from an EMBL/GenBank/DDBJ whole genome shotgun (WGS) entry which is preliminary data.</text>
</comment>
<dbReference type="Gene3D" id="3.40.190.10">
    <property type="entry name" value="Periplasmic binding protein-like II"/>
    <property type="match status" value="2"/>
</dbReference>
<evidence type="ECO:0000256" key="2">
    <source>
        <dbReference type="ARBA" id="ARBA00008520"/>
    </source>
</evidence>
<keyword evidence="5" id="KW-1185">Reference proteome</keyword>
<dbReference type="AlphaFoldDB" id="A0A841RCI3"/>
<evidence type="ECO:0000313" key="4">
    <source>
        <dbReference type="EMBL" id="MBB6481695.1"/>
    </source>
</evidence>
<sequence length="428" mass="45980">MKKAVMLLMISALVAGSLFANGQQEAAADETIVLKVMGYGDNSNQEGISWKRIVETFEAENPNIDIQDELLYDEAYHQKVTARLASGDVPHVAYMGADARWGAPWKEAGQQYDMTKDIDTAQYDINLIPKMGPKGERYYIPMGTSNMTTVLYMNKNLVESMGFSQPKTYEDLVAMVPAAKAAGIDVVSIDGADGWAWGSCLMSALVARTTGDLNFVSKAVAGEKSFTDEGFVAALALIERMVKDGVISEKSVLVDYGTNTSNFNNEKALFMVQGQWAAGSIENPNVKDDMVLMAWPKMPGEKAAANNTVAAAWQVGYGITKDGASDPAVLDAAVKFINFFNSEAEVEQRLRDGAIVAPILKGYVTPSDLPNAVTQKVLLAQSAVECEVIDAFLTGDPNDALNTGMQKIASGLATPAEVAAEVEALARK</sequence>
<keyword evidence="3" id="KW-0732">Signal</keyword>